<dbReference type="Gene3D" id="3.10.450.50">
    <property type="match status" value="1"/>
</dbReference>
<gene>
    <name evidence="2" type="ORF">SAMN05444851_1514</name>
</gene>
<feature type="domain" description="SnoaL-like" evidence="1">
    <location>
        <begin position="8"/>
        <end position="108"/>
    </location>
</feature>
<reference evidence="2 3" key="1">
    <citation type="submission" date="2016-10" db="EMBL/GenBank/DDBJ databases">
        <authorList>
            <person name="de Groot N.N."/>
        </authorList>
    </citation>
    <scope>NUCLEOTIDE SEQUENCE [LARGE SCALE GENOMIC DNA]</scope>
    <source>
        <strain evidence="2 3">DSM 29439</strain>
    </source>
</reference>
<dbReference type="Proteomes" id="UP000199650">
    <property type="component" value="Unassembled WGS sequence"/>
</dbReference>
<protein>
    <submittedName>
        <fullName evidence="2">SnoaL-like polyketide cyclase</fullName>
    </submittedName>
</protein>
<dbReference type="AlphaFoldDB" id="A0A1I0PBI6"/>
<evidence type="ECO:0000259" key="1">
    <source>
        <dbReference type="Pfam" id="PF12680"/>
    </source>
</evidence>
<accession>A0A1I0PBI6</accession>
<dbReference type="Pfam" id="PF12680">
    <property type="entry name" value="SnoaL_2"/>
    <property type="match status" value="1"/>
</dbReference>
<evidence type="ECO:0000313" key="2">
    <source>
        <dbReference type="EMBL" id="SEW11639.1"/>
    </source>
</evidence>
<organism evidence="2 3">
    <name type="scientific">Aliiroseovarius sediminilitoris</name>
    <dbReference type="NCBI Taxonomy" id="1173584"/>
    <lineage>
        <taxon>Bacteria</taxon>
        <taxon>Pseudomonadati</taxon>
        <taxon>Pseudomonadota</taxon>
        <taxon>Alphaproteobacteria</taxon>
        <taxon>Rhodobacterales</taxon>
        <taxon>Paracoccaceae</taxon>
        <taxon>Aliiroseovarius</taxon>
    </lineage>
</organism>
<keyword evidence="3" id="KW-1185">Reference proteome</keyword>
<name>A0A1I0PBI6_9RHOB</name>
<dbReference type="EMBL" id="FOJB01000001">
    <property type="protein sequence ID" value="SEW11639.1"/>
    <property type="molecule type" value="Genomic_DNA"/>
</dbReference>
<dbReference type="SUPFAM" id="SSF54427">
    <property type="entry name" value="NTF2-like"/>
    <property type="match status" value="1"/>
</dbReference>
<dbReference type="OrthoDB" id="7844074at2"/>
<dbReference type="InterPro" id="IPR037401">
    <property type="entry name" value="SnoaL-like"/>
</dbReference>
<sequence length="141" mass="15982">MAHLELLKQWYDRVWVQQDLDAIGRFFTPDIEAQGVMDFGVGPDDFRVLAEALLAQVEISEIRFDREVEMGEWVWATLTVHAVTLADRRPVHTTGQIMVRIKNGQVVEAYNQIDFLTFFEQLGYLPPDSLALCLSGEGIAA</sequence>
<proteinExistence type="predicted"/>
<dbReference type="STRING" id="1173584.SAMN05444851_1514"/>
<dbReference type="RefSeq" id="WP_091429555.1">
    <property type="nucleotide sequence ID" value="NZ_FOJB01000001.1"/>
</dbReference>
<dbReference type="InterPro" id="IPR032710">
    <property type="entry name" value="NTF2-like_dom_sf"/>
</dbReference>
<evidence type="ECO:0000313" key="3">
    <source>
        <dbReference type="Proteomes" id="UP000199650"/>
    </source>
</evidence>